<dbReference type="GO" id="GO:0008233">
    <property type="term" value="F:peptidase activity"/>
    <property type="evidence" value="ECO:0007669"/>
    <property type="project" value="UniProtKB-KW"/>
</dbReference>
<dbReference type="GO" id="GO:0006508">
    <property type="term" value="P:proteolysis"/>
    <property type="evidence" value="ECO:0007669"/>
    <property type="project" value="UniProtKB-KW"/>
</dbReference>
<keyword evidence="1" id="KW-0378">Hydrolase</keyword>
<dbReference type="Pfam" id="PF02061">
    <property type="entry name" value="Lambda_CIII"/>
    <property type="match status" value="1"/>
</dbReference>
<evidence type="ECO:0000313" key="1">
    <source>
        <dbReference type="EMBL" id="RPE02957.1"/>
    </source>
</evidence>
<dbReference type="EMBL" id="RMVG01000003">
    <property type="protein sequence ID" value="RPE02957.1"/>
    <property type="molecule type" value="Genomic_DNA"/>
</dbReference>
<name>A0A3N4PEK9_9GAMM</name>
<comment type="caution">
    <text evidence="1">The sequence shown here is derived from an EMBL/GenBank/DDBJ whole genome shotgun (WGS) entry which is preliminary data.</text>
</comment>
<sequence>MSRYAVREFSAFGSCRNAGAIFLTKPTHLRMSTMNLAIAGGTIVDAAQLYPSQLTRLTERLRTICRWLTDTMKQPGKP</sequence>
<evidence type="ECO:0000313" key="2">
    <source>
        <dbReference type="Proteomes" id="UP000281332"/>
    </source>
</evidence>
<reference evidence="1 2" key="1">
    <citation type="submission" date="2018-11" db="EMBL/GenBank/DDBJ databases">
        <title>Whole genome sequencing of Pantoea sp. RIT388.</title>
        <authorList>
            <person name="Gan H.M."/>
            <person name="Hudson A.O."/>
        </authorList>
    </citation>
    <scope>NUCLEOTIDE SEQUENCE [LARGE SCALE GENOMIC DNA]</scope>
    <source>
        <strain evidence="1 2">RIT388</strain>
    </source>
</reference>
<protein>
    <submittedName>
        <fullName evidence="1">Protease FtsH-inhibitory lysogeny factor CIII</fullName>
    </submittedName>
</protein>
<keyword evidence="2" id="KW-1185">Reference proteome</keyword>
<dbReference type="AlphaFoldDB" id="A0A3N4PEK9"/>
<organism evidence="1 2">
    <name type="scientific">Candidatus Pantoea deserta</name>
    <dbReference type="NCBI Taxonomy" id="1869313"/>
    <lineage>
        <taxon>Bacteria</taxon>
        <taxon>Pseudomonadati</taxon>
        <taxon>Pseudomonadota</taxon>
        <taxon>Gammaproteobacteria</taxon>
        <taxon>Enterobacterales</taxon>
        <taxon>Erwiniaceae</taxon>
        <taxon>Pantoea</taxon>
    </lineage>
</organism>
<proteinExistence type="predicted"/>
<accession>A0A3N4PEK9</accession>
<dbReference type="Proteomes" id="UP000281332">
    <property type="component" value="Unassembled WGS sequence"/>
</dbReference>
<gene>
    <name evidence="1" type="ORF">BBB56_06025</name>
</gene>
<keyword evidence="1" id="KW-0645">Protease</keyword>
<dbReference type="InterPro" id="IPR013056">
    <property type="entry name" value="Phage_lambda_CIII"/>
</dbReference>